<evidence type="ECO:0000256" key="5">
    <source>
        <dbReference type="ARBA" id="ARBA00022801"/>
    </source>
</evidence>
<dbReference type="GO" id="GO:0016787">
    <property type="term" value="F:hydrolase activity"/>
    <property type="evidence" value="ECO:0007669"/>
    <property type="project" value="UniProtKB-KW"/>
</dbReference>
<dbReference type="InterPro" id="IPR033461">
    <property type="entry name" value="WRNPLPNID"/>
</dbReference>
<dbReference type="GO" id="GO:0042274">
    <property type="term" value="P:ribosomal small subunit biogenesis"/>
    <property type="evidence" value="ECO:0007669"/>
    <property type="project" value="InterPro"/>
</dbReference>
<dbReference type="InterPro" id="IPR036283">
    <property type="entry name" value="NOB1_Zf-like_sf"/>
</dbReference>
<accession>A0A4X1SIP5</accession>
<dbReference type="GO" id="GO:0008270">
    <property type="term" value="F:zinc ion binding"/>
    <property type="evidence" value="ECO:0007669"/>
    <property type="project" value="UniProtKB-KW"/>
</dbReference>
<proteinExistence type="inferred from homology"/>
<keyword evidence="4 8" id="KW-0479">Metal-binding</keyword>
<reference evidence="14 15" key="1">
    <citation type="submission" date="2017-08" db="EMBL/GenBank/DDBJ databases">
        <title>USMARCv1.0.</title>
        <authorList>
            <person name="Hannum G.I."/>
            <person name="Koren S."/>
            <person name="Schroeder S.G."/>
            <person name="Chin S.C."/>
            <person name="Nonneman D.J."/>
            <person name="Becker S.A."/>
            <person name="Rosen B.D."/>
            <person name="Bickhart D.M."/>
            <person name="Putnam N.H."/>
            <person name="Green R.E."/>
            <person name="Tuggle C.K."/>
            <person name="Liu H."/>
            <person name="Rohrer G.A."/>
            <person name="Warr A."/>
            <person name="Hall R."/>
            <person name="Kim K."/>
            <person name="Hume D.A."/>
            <person name="Talbot R."/>
            <person name="Chow W."/>
            <person name="Howe K."/>
            <person name="Schwartz A.S."/>
            <person name="Watson M."/>
            <person name="Archibald A.L."/>
            <person name="Phillippy A.M."/>
            <person name="Smith T.P.L."/>
        </authorList>
    </citation>
    <scope>NUCLEOTIDE SEQUENCE [LARGE SCALE GENOMIC DNA]</scope>
</reference>
<reference evidence="14" key="2">
    <citation type="submission" date="2025-08" db="UniProtKB">
        <authorList>
            <consortium name="Ensembl"/>
        </authorList>
    </citation>
    <scope>IDENTIFICATION</scope>
</reference>
<evidence type="ECO:0000256" key="10">
    <source>
        <dbReference type="SAM" id="MobiDB-lite"/>
    </source>
</evidence>
<dbReference type="GO" id="GO:0004521">
    <property type="term" value="F:RNA endonuclease activity"/>
    <property type="evidence" value="ECO:0007669"/>
    <property type="project" value="UniProtKB-UniRule"/>
</dbReference>
<feature type="region of interest" description="Disordered" evidence="10">
    <location>
        <begin position="412"/>
        <end position="433"/>
    </location>
</feature>
<comment type="similarity">
    <text evidence="2 8">Belongs to the NOB1 family.</text>
</comment>
<dbReference type="Ensembl" id="ENSSSCT00070002295.1">
    <property type="protein sequence ID" value="ENSSSCP00070001916.1"/>
    <property type="gene ID" value="ENSSSCG00070001196.1"/>
</dbReference>
<dbReference type="PANTHER" id="PTHR12814">
    <property type="entry name" value="RNA-BINDING PROTEIN NOB1"/>
    <property type="match status" value="1"/>
</dbReference>
<keyword evidence="5" id="KW-0378">Hydrolase</keyword>
<dbReference type="Gene3D" id="6.20.210.10">
    <property type="entry name" value="Nin one binding (NOB1), Zn-ribbon-like"/>
    <property type="match status" value="1"/>
</dbReference>
<dbReference type="PIRSF" id="PIRSF037125">
    <property type="entry name" value="D-site_20S_pre-rRNA_nuclease"/>
    <property type="match status" value="1"/>
</dbReference>
<dbReference type="Gene3D" id="3.40.50.1010">
    <property type="entry name" value="5'-nuclease"/>
    <property type="match status" value="1"/>
</dbReference>
<feature type="domain" description="Nin one binding (NOB1) Zn-ribbon-like" evidence="11">
    <location>
        <begin position="281"/>
        <end position="353"/>
    </location>
</feature>
<dbReference type="InterPro" id="IPR017117">
    <property type="entry name" value="Nob1_euk"/>
</dbReference>
<keyword evidence="6 8" id="KW-0862">Zinc</keyword>
<evidence type="ECO:0000256" key="7">
    <source>
        <dbReference type="ARBA" id="ARBA00023242"/>
    </source>
</evidence>
<feature type="binding site" evidence="9">
    <location>
        <position position="306"/>
    </location>
    <ligand>
        <name>Zn(2+)</name>
        <dbReference type="ChEBI" id="CHEBI:29105"/>
    </ligand>
</feature>
<protein>
    <recommendedName>
        <fullName evidence="8">RNA-binding protein NOB1</fullName>
    </recommendedName>
</protein>
<evidence type="ECO:0000256" key="9">
    <source>
        <dbReference type="PIRSR" id="PIRSR037125-1"/>
    </source>
</evidence>
<feature type="compositionally biased region" description="Basic residues" evidence="10">
    <location>
        <begin position="416"/>
        <end position="433"/>
    </location>
</feature>
<feature type="compositionally biased region" description="Basic and acidic residues" evidence="10">
    <location>
        <begin position="156"/>
        <end position="168"/>
    </location>
</feature>
<dbReference type="Proteomes" id="UP000314985">
    <property type="component" value="Chromosome 6"/>
</dbReference>
<gene>
    <name evidence="14" type="primary">NOB1</name>
</gene>
<dbReference type="InterPro" id="IPR033411">
    <property type="entry name" value="Ribonuclease_PIN"/>
</dbReference>
<evidence type="ECO:0000256" key="6">
    <source>
        <dbReference type="ARBA" id="ARBA00022833"/>
    </source>
</evidence>
<feature type="region of interest" description="Disordered" evidence="10">
    <location>
        <begin position="128"/>
        <end position="168"/>
    </location>
</feature>
<evidence type="ECO:0000256" key="8">
    <source>
        <dbReference type="PIRNR" id="PIRNR037125"/>
    </source>
</evidence>
<feature type="region of interest" description="Disordered" evidence="10">
    <location>
        <begin position="201"/>
        <end position="230"/>
    </location>
</feature>
<evidence type="ECO:0000259" key="11">
    <source>
        <dbReference type="Pfam" id="PF08772"/>
    </source>
</evidence>
<dbReference type="Pfam" id="PF08772">
    <property type="entry name" value="Zn_ribbon_NOB1"/>
    <property type="match status" value="1"/>
</dbReference>
<dbReference type="AlphaFoldDB" id="A0A4X1SIP5"/>
<keyword evidence="3" id="KW-0540">Nuclease</keyword>
<comment type="subcellular location">
    <subcellularLocation>
        <location evidence="1 8">Nucleus</location>
    </subcellularLocation>
</comment>
<evidence type="ECO:0000259" key="12">
    <source>
        <dbReference type="Pfam" id="PF15017"/>
    </source>
</evidence>
<comment type="function">
    <text evidence="8">May play a role in mRNA degradation.</text>
</comment>
<organism evidence="14 15">
    <name type="scientific">Sus scrofa</name>
    <name type="common">Pig</name>
    <dbReference type="NCBI Taxonomy" id="9823"/>
    <lineage>
        <taxon>Eukaryota</taxon>
        <taxon>Metazoa</taxon>
        <taxon>Chordata</taxon>
        <taxon>Craniata</taxon>
        <taxon>Vertebrata</taxon>
        <taxon>Euteleostomi</taxon>
        <taxon>Mammalia</taxon>
        <taxon>Eutheria</taxon>
        <taxon>Laurasiatheria</taxon>
        <taxon>Artiodactyla</taxon>
        <taxon>Suina</taxon>
        <taxon>Suidae</taxon>
        <taxon>Sus</taxon>
    </lineage>
</organism>
<feature type="domain" description="Putative WW-binding" evidence="12">
    <location>
        <begin position="174"/>
        <end position="233"/>
    </location>
</feature>
<dbReference type="SUPFAM" id="SSF144206">
    <property type="entry name" value="NOB1 zinc finger-like"/>
    <property type="match status" value="1"/>
</dbReference>
<evidence type="ECO:0000313" key="15">
    <source>
        <dbReference type="Proteomes" id="UP000314985"/>
    </source>
</evidence>
<evidence type="ECO:0000256" key="4">
    <source>
        <dbReference type="ARBA" id="ARBA00022723"/>
    </source>
</evidence>
<sequence length="433" mass="48581">MGLRGRCELRAHVRSAHLGQDGAGGARCGRCRGFLQNAALQDIGKNIYTIRDVVSEIRDKATRRRLAVLPYELRFKEPFPEYVRLVTEFSKKTGDYPSLSATDIQVLALTYQLEAEFVGVSHLKQEPEKVKVSSSSQHPETPLHISGFHLPSKPKRPQETVEHGEPARASEDLEFTSFVFWRNPLPDIDRDLQELLIDGGECVPSEEEKEEDGLEEGKDQDSDDDGGGWITPSNIKQIQQELERCSVPKDVRVGCVTTDFAMQNVLLQMGLHVLAVNGMLIREARSYILRCHGCFKTTSDMSRVFCSHCGNKTLKKVSVTVSDDGTLHMHFSRNPKVLNPRGLRYSLPAPKGGKYAINPHLTEDQRFPQLRLSRKARQKTDVFAPDYVAGVSPFAENDISSRSATLQVRDSTLGAGRRRLNPNASRKKFVKKR</sequence>
<dbReference type="CDD" id="cd09876">
    <property type="entry name" value="PIN_Nob1-like"/>
    <property type="match status" value="1"/>
</dbReference>
<evidence type="ECO:0000313" key="14">
    <source>
        <dbReference type="Ensembl" id="ENSSSCP00070001916.1"/>
    </source>
</evidence>
<dbReference type="PANTHER" id="PTHR12814:SF2">
    <property type="entry name" value="RNA-BINDING PROTEIN NOB1"/>
    <property type="match status" value="1"/>
</dbReference>
<dbReference type="InterPro" id="IPR039907">
    <property type="entry name" value="NOB1"/>
</dbReference>
<dbReference type="InterPro" id="IPR014881">
    <property type="entry name" value="NOB1_Zn-bd"/>
</dbReference>
<name>A0A4X1SIP5_PIG</name>
<dbReference type="Pfam" id="PF15017">
    <property type="entry name" value="WRNPLPNID"/>
    <property type="match status" value="1"/>
</dbReference>
<keyword evidence="7 8" id="KW-0539">Nucleus</keyword>
<feature type="binding site" evidence="9">
    <location>
        <position position="309"/>
    </location>
    <ligand>
        <name>Zn(2+)</name>
        <dbReference type="ChEBI" id="CHEBI:29105"/>
    </ligand>
</feature>
<evidence type="ECO:0000259" key="13">
    <source>
        <dbReference type="Pfam" id="PF17146"/>
    </source>
</evidence>
<feature type="domain" description="Ribonuclease PIN" evidence="13">
    <location>
        <begin position="33"/>
        <end position="113"/>
    </location>
</feature>
<dbReference type="Pfam" id="PF17146">
    <property type="entry name" value="PIN_6"/>
    <property type="match status" value="1"/>
</dbReference>
<evidence type="ECO:0000256" key="2">
    <source>
        <dbReference type="ARBA" id="ARBA00005858"/>
    </source>
</evidence>
<evidence type="ECO:0000256" key="3">
    <source>
        <dbReference type="ARBA" id="ARBA00022722"/>
    </source>
</evidence>
<feature type="compositionally biased region" description="Acidic residues" evidence="10">
    <location>
        <begin position="204"/>
        <end position="214"/>
    </location>
</feature>
<feature type="binding site" evidence="9">
    <location>
        <position position="294"/>
    </location>
    <ligand>
        <name>Zn(2+)</name>
        <dbReference type="ChEBI" id="CHEBI:29105"/>
    </ligand>
</feature>
<evidence type="ECO:0000256" key="1">
    <source>
        <dbReference type="ARBA" id="ARBA00004123"/>
    </source>
</evidence>
<dbReference type="GO" id="GO:0005634">
    <property type="term" value="C:nucleus"/>
    <property type="evidence" value="ECO:0007669"/>
    <property type="project" value="UniProtKB-SubCell"/>
</dbReference>
<feature type="binding site" evidence="9">
    <location>
        <position position="291"/>
    </location>
    <ligand>
        <name>Zn(2+)</name>
        <dbReference type="ChEBI" id="CHEBI:29105"/>
    </ligand>
</feature>